<sequence>MADELKVAPEVLIQAAQGITGIISELSEIGVKETASSGRGFALLTMSGLEAGKAAVQKGFEEFTERWSWGVRYLVQSGNSIAEAVGLAAGRYYMMEQQGSDTFKQMYTHLLGNPHLSSAEIKARTWGETLADNPINMALNPDYTAESFEDAAAHADKNWQVVQAVGPQALANLSTLDPYSYAKPGDDGLPDAGWNTQAAERAAEILNPPG</sequence>
<evidence type="ECO:0000313" key="1">
    <source>
        <dbReference type="EMBL" id="KAF0846223.1"/>
    </source>
</evidence>
<proteinExistence type="predicted"/>
<evidence type="ECO:0000313" key="2">
    <source>
        <dbReference type="Proteomes" id="UP000798951"/>
    </source>
</evidence>
<keyword evidence="2" id="KW-1185">Reference proteome</keyword>
<dbReference type="RefSeq" id="WP_067984833.1">
    <property type="nucleotide sequence ID" value="NZ_VMSD01000005.1"/>
</dbReference>
<dbReference type="EMBL" id="VMSD01000005">
    <property type="protein sequence ID" value="KAF0846223.1"/>
    <property type="molecule type" value="Genomic_DNA"/>
</dbReference>
<accession>A0ABQ6YKB4</accession>
<name>A0ABQ6YKB4_9NOCA</name>
<comment type="caution">
    <text evidence="1">The sequence shown here is derived from an EMBL/GenBank/DDBJ whole genome shotgun (WGS) entry which is preliminary data.</text>
</comment>
<reference evidence="1 2" key="1">
    <citation type="submission" date="2019-07" db="EMBL/GenBank/DDBJ databases">
        <title>Genomic Encyclopedia of Type Strains, Phase IV (KMG-IV): sequencing the most valuable type-strain genomes for metagenomic binning, comparative biology and taxonomic classification.</title>
        <authorList>
            <person name="Goeker M."/>
        </authorList>
    </citation>
    <scope>NUCLEOTIDE SEQUENCE [LARGE SCALE GENOMIC DNA]</scope>
    <source>
        <strain evidence="1 2">DSM 44831</strain>
    </source>
</reference>
<dbReference type="Proteomes" id="UP000798951">
    <property type="component" value="Unassembled WGS sequence"/>
</dbReference>
<organism evidence="1 2">
    <name type="scientific">Nocardia caishijiensis</name>
    <dbReference type="NCBI Taxonomy" id="184756"/>
    <lineage>
        <taxon>Bacteria</taxon>
        <taxon>Bacillati</taxon>
        <taxon>Actinomycetota</taxon>
        <taxon>Actinomycetes</taxon>
        <taxon>Mycobacteriales</taxon>
        <taxon>Nocardiaceae</taxon>
        <taxon>Nocardia</taxon>
    </lineage>
</organism>
<evidence type="ECO:0008006" key="3">
    <source>
        <dbReference type="Google" id="ProtNLM"/>
    </source>
</evidence>
<gene>
    <name evidence="1" type="ORF">FNL39_105134</name>
</gene>
<protein>
    <recommendedName>
        <fullName evidence="3">Excreted virulence factor EspC (Type VII ESX diderm)</fullName>
    </recommendedName>
</protein>